<evidence type="ECO:0000313" key="1">
    <source>
        <dbReference type="EMBL" id="GAA2720289.1"/>
    </source>
</evidence>
<keyword evidence="2" id="KW-1185">Reference proteome</keyword>
<evidence type="ECO:0000313" key="2">
    <source>
        <dbReference type="Proteomes" id="UP001500886"/>
    </source>
</evidence>
<accession>A0ABN3TX72</accession>
<dbReference type="EMBL" id="BAAASL010000015">
    <property type="protein sequence ID" value="GAA2720289.1"/>
    <property type="molecule type" value="Genomic_DNA"/>
</dbReference>
<reference evidence="1 2" key="1">
    <citation type="journal article" date="2019" name="Int. J. Syst. Evol. Microbiol.">
        <title>The Global Catalogue of Microorganisms (GCM) 10K type strain sequencing project: providing services to taxonomists for standard genome sequencing and annotation.</title>
        <authorList>
            <consortium name="The Broad Institute Genomics Platform"/>
            <consortium name="The Broad Institute Genome Sequencing Center for Infectious Disease"/>
            <person name="Wu L."/>
            <person name="Ma J."/>
        </authorList>
    </citation>
    <scope>NUCLEOTIDE SEQUENCE [LARGE SCALE GENOMIC DNA]</scope>
    <source>
        <strain evidence="1 2">JCM 4542</strain>
    </source>
</reference>
<organism evidence="1 2">
    <name type="scientific">Streptomyces luteosporeus</name>
    <dbReference type="NCBI Taxonomy" id="173856"/>
    <lineage>
        <taxon>Bacteria</taxon>
        <taxon>Bacillati</taxon>
        <taxon>Actinomycetota</taxon>
        <taxon>Actinomycetes</taxon>
        <taxon>Kitasatosporales</taxon>
        <taxon>Streptomycetaceae</taxon>
        <taxon>Streptomyces</taxon>
    </lineage>
</organism>
<proteinExistence type="predicted"/>
<sequence length="70" mass="7906">MNRGLLIILRRPSQPSPKKLSRGRVHCSATHLLLVTPWQCWHVAQGHAAGRRGAPRPHLTELGLLNGDWW</sequence>
<protein>
    <submittedName>
        <fullName evidence="1">Uncharacterized protein</fullName>
    </submittedName>
</protein>
<dbReference type="Proteomes" id="UP001500886">
    <property type="component" value="Unassembled WGS sequence"/>
</dbReference>
<comment type="caution">
    <text evidence="1">The sequence shown here is derived from an EMBL/GenBank/DDBJ whole genome shotgun (WGS) entry which is preliminary data.</text>
</comment>
<gene>
    <name evidence="1" type="ORF">GCM10010315_40300</name>
</gene>
<name>A0ABN3TX72_9ACTN</name>